<evidence type="ECO:0008006" key="8">
    <source>
        <dbReference type="Google" id="ProtNLM"/>
    </source>
</evidence>
<dbReference type="HAMAP" id="MF_01368">
    <property type="entry name" value="Ribosomal_bL17"/>
    <property type="match status" value="1"/>
</dbReference>
<dbReference type="GO" id="GO:0006412">
    <property type="term" value="P:translation"/>
    <property type="evidence" value="ECO:0007669"/>
    <property type="project" value="InterPro"/>
</dbReference>
<evidence type="ECO:0000313" key="6">
    <source>
        <dbReference type="EMBL" id="RSH88530.1"/>
    </source>
</evidence>
<evidence type="ECO:0000256" key="3">
    <source>
        <dbReference type="ARBA" id="ARBA00023274"/>
    </source>
</evidence>
<dbReference type="EMBL" id="RSCE01000001">
    <property type="protein sequence ID" value="RSH88530.1"/>
    <property type="molecule type" value="Genomic_DNA"/>
</dbReference>
<dbReference type="OrthoDB" id="275000at2759"/>
<dbReference type="RefSeq" id="XP_028480738.1">
    <property type="nucleotide sequence ID" value="XM_028616881.1"/>
</dbReference>
<dbReference type="Pfam" id="PF01196">
    <property type="entry name" value="Ribosomal_L17"/>
    <property type="match status" value="1"/>
</dbReference>
<dbReference type="PANTHER" id="PTHR14413:SF16">
    <property type="entry name" value="LARGE RIBOSOMAL SUBUNIT PROTEIN BL17M"/>
    <property type="match status" value="1"/>
</dbReference>
<dbReference type="GO" id="GO:0005762">
    <property type="term" value="C:mitochondrial large ribosomal subunit"/>
    <property type="evidence" value="ECO:0007669"/>
    <property type="project" value="TreeGrafter"/>
</dbReference>
<dbReference type="InterPro" id="IPR000456">
    <property type="entry name" value="Ribosomal_bL17"/>
</dbReference>
<keyword evidence="2 4" id="KW-0689">Ribosomal protein</keyword>
<keyword evidence="3 4" id="KW-0687">Ribonucleoprotein</keyword>
<dbReference type="SUPFAM" id="SSF64263">
    <property type="entry name" value="Prokaryotic ribosomal protein L17"/>
    <property type="match status" value="2"/>
</dbReference>
<name>A0A427YBN0_9TREE</name>
<dbReference type="InterPro" id="IPR036373">
    <property type="entry name" value="Ribosomal_bL17_sf"/>
</dbReference>
<dbReference type="GeneID" id="39585618"/>
<dbReference type="NCBIfam" id="TIGR00059">
    <property type="entry name" value="L17"/>
    <property type="match status" value="1"/>
</dbReference>
<dbReference type="GO" id="GO:0003735">
    <property type="term" value="F:structural constituent of ribosome"/>
    <property type="evidence" value="ECO:0007669"/>
    <property type="project" value="InterPro"/>
</dbReference>
<accession>A0A427YBN0</accession>
<evidence type="ECO:0000256" key="5">
    <source>
        <dbReference type="SAM" id="MobiDB-lite"/>
    </source>
</evidence>
<comment type="similarity">
    <text evidence="1 4">Belongs to the bacterial ribosomal protein bL17 family.</text>
</comment>
<proteinExistence type="inferred from homology"/>
<keyword evidence="7" id="KW-1185">Reference proteome</keyword>
<dbReference type="AlphaFoldDB" id="A0A427YBN0"/>
<feature type="region of interest" description="Disordered" evidence="5">
    <location>
        <begin position="253"/>
        <end position="283"/>
    </location>
</feature>
<dbReference type="STRING" id="105984.A0A427YBN0"/>
<organism evidence="6 7">
    <name type="scientific">Apiotrichum porosum</name>
    <dbReference type="NCBI Taxonomy" id="105984"/>
    <lineage>
        <taxon>Eukaryota</taxon>
        <taxon>Fungi</taxon>
        <taxon>Dikarya</taxon>
        <taxon>Basidiomycota</taxon>
        <taxon>Agaricomycotina</taxon>
        <taxon>Tremellomycetes</taxon>
        <taxon>Trichosporonales</taxon>
        <taxon>Trichosporonaceae</taxon>
        <taxon>Apiotrichum</taxon>
    </lineage>
</organism>
<evidence type="ECO:0000256" key="4">
    <source>
        <dbReference type="RuleBase" id="RU000660"/>
    </source>
</evidence>
<reference evidence="6 7" key="1">
    <citation type="submission" date="2018-11" db="EMBL/GenBank/DDBJ databases">
        <title>Genome sequence of Apiotrichum porosum DSM 27194.</title>
        <authorList>
            <person name="Aliyu H."/>
            <person name="Gorte O."/>
            <person name="Ochsenreither K."/>
        </authorList>
    </citation>
    <scope>NUCLEOTIDE SEQUENCE [LARGE SCALE GENOMIC DNA]</scope>
    <source>
        <strain evidence="6 7">DSM 27194</strain>
    </source>
</reference>
<protein>
    <recommendedName>
        <fullName evidence="8">Ribosomal protein L17</fullName>
    </recommendedName>
</protein>
<evidence type="ECO:0000256" key="2">
    <source>
        <dbReference type="ARBA" id="ARBA00022980"/>
    </source>
</evidence>
<dbReference type="InterPro" id="IPR047859">
    <property type="entry name" value="Ribosomal_bL17_CS"/>
</dbReference>
<dbReference type="PANTHER" id="PTHR14413">
    <property type="entry name" value="RIBOSOMAL PROTEIN L17"/>
    <property type="match status" value="1"/>
</dbReference>
<sequence length="283" mass="31277">MKHGLKLRKLGRTSSHRYALLRNLVSALLHHEMIKTTLPKAKEAARMAEKIITLGKRKTSPAVRSAQAFLMPPHHYGESSTPLVQPVPRPAAAIEGRTFDDVDAETFVPPTSLLPKLFSTLAERYEDRPGGYTRIHRFGRRPGDNAPVAIVTLVDGPKDLKFEMTARAVARETAEFDQVDLETVALRPNTKRAVEQVLKYRSEEDKGAWNERIGEHKANLINEGLALGHRRQAPPADACRAWTSPHTGLGLARGTLGRRSPAVAPKPRFAAEEEGADINTVDK</sequence>
<gene>
    <name evidence="6" type="ORF">EHS24_001075</name>
</gene>
<dbReference type="PROSITE" id="PS01167">
    <property type="entry name" value="RIBOSOMAL_L17"/>
    <property type="match status" value="1"/>
</dbReference>
<comment type="caution">
    <text evidence="6">The sequence shown here is derived from an EMBL/GenBank/DDBJ whole genome shotgun (WGS) entry which is preliminary data.</text>
</comment>
<dbReference type="Gene3D" id="3.90.1030.10">
    <property type="entry name" value="Ribosomal protein L17"/>
    <property type="match status" value="1"/>
</dbReference>
<evidence type="ECO:0000313" key="7">
    <source>
        <dbReference type="Proteomes" id="UP000279236"/>
    </source>
</evidence>
<evidence type="ECO:0000256" key="1">
    <source>
        <dbReference type="ARBA" id="ARBA00008777"/>
    </source>
</evidence>
<dbReference type="Proteomes" id="UP000279236">
    <property type="component" value="Unassembled WGS sequence"/>
</dbReference>